<keyword evidence="1" id="KW-0460">Magnesium</keyword>
<dbReference type="Pfam" id="PF12804">
    <property type="entry name" value="NTP_transf_3"/>
    <property type="match status" value="1"/>
</dbReference>
<accession>S2KQ10</accession>
<protein>
    <recommendedName>
        <fullName evidence="2">MobA-like NTP transferase domain-containing protein</fullName>
    </recommendedName>
</protein>
<evidence type="ECO:0000313" key="4">
    <source>
        <dbReference type="Proteomes" id="UP000014463"/>
    </source>
</evidence>
<organism evidence="3 4">
    <name type="scientific">Litchfieldella anticariensis (strain DSM 16096 / CECT 5854 / CIP 108499 / LMG 22089 / FP35)</name>
    <name type="common">Halomonas anticariensis</name>
    <dbReference type="NCBI Taxonomy" id="1121939"/>
    <lineage>
        <taxon>Bacteria</taxon>
        <taxon>Pseudomonadati</taxon>
        <taxon>Pseudomonadota</taxon>
        <taxon>Gammaproteobacteria</taxon>
        <taxon>Oceanospirillales</taxon>
        <taxon>Halomonadaceae</taxon>
        <taxon>Litchfieldella</taxon>
    </lineage>
</organism>
<dbReference type="SUPFAM" id="SSF53448">
    <property type="entry name" value="Nucleotide-diphospho-sugar transferases"/>
    <property type="match status" value="1"/>
</dbReference>
<dbReference type="Proteomes" id="UP000014463">
    <property type="component" value="Unassembled WGS sequence"/>
</dbReference>
<reference evidence="3 4" key="1">
    <citation type="journal article" date="2013" name="Genome Announc.">
        <title>Draft genome sequence of the moderately halophilic gammaproteobacterium Halomonas anticariensis FP35.</title>
        <authorList>
            <person name="Tahrioui A."/>
            <person name="Quesada E."/>
            <person name="Llamas I."/>
        </authorList>
    </citation>
    <scope>NUCLEOTIDE SEQUENCE [LARGE SCALE GENOMIC DNA]</scope>
    <source>
        <strain evidence="4">DSM 16096 / CECT 5854 / LMG 22089 / FP35</strain>
    </source>
</reference>
<evidence type="ECO:0000259" key="2">
    <source>
        <dbReference type="Pfam" id="PF12804"/>
    </source>
</evidence>
<dbReference type="InterPro" id="IPR025877">
    <property type="entry name" value="MobA-like_NTP_Trfase"/>
</dbReference>
<comment type="caution">
    <text evidence="3">The sequence shown here is derived from an EMBL/GenBank/DDBJ whole genome shotgun (WGS) entry which is preliminary data.</text>
</comment>
<dbReference type="InterPro" id="IPR029044">
    <property type="entry name" value="Nucleotide-diphossugar_trans"/>
</dbReference>
<keyword evidence="4" id="KW-1185">Reference proteome</keyword>
<dbReference type="AlphaFoldDB" id="S2KQ10"/>
<name>S2KQ10_LITA3</name>
<dbReference type="GO" id="GO:0016779">
    <property type="term" value="F:nucleotidyltransferase activity"/>
    <property type="evidence" value="ECO:0007669"/>
    <property type="project" value="UniProtKB-ARBA"/>
</dbReference>
<dbReference type="Gene3D" id="3.90.550.10">
    <property type="entry name" value="Spore Coat Polysaccharide Biosynthesis Protein SpsA, Chain A"/>
    <property type="match status" value="1"/>
</dbReference>
<dbReference type="eggNOG" id="COG2068">
    <property type="taxonomic scope" value="Bacteria"/>
</dbReference>
<dbReference type="OrthoDB" id="5298023at2"/>
<proteinExistence type="predicted"/>
<sequence>MNSRADTDRTVALIMAAGRSRRFGDADKRLATLPDGRTLLAVTLECVAEVFSQVRVVLREDDDPRPLGLPVETLVIRAPHADAGLGASLADAFVALEGDPSLTECEVAAVLLADMPFIQVATMQILERESDASWIVRPRHAERPGHPVLFGRDFWPELTTLDGDEGGRAVIRRHTARCQEIDVDDAGIHADIDYVEDMARFECHP</sequence>
<dbReference type="RefSeq" id="WP_016414699.1">
    <property type="nucleotide sequence ID" value="NZ_AUAB01000020.1"/>
</dbReference>
<dbReference type="PATRIC" id="fig|1121939.11.peg.242"/>
<evidence type="ECO:0000256" key="1">
    <source>
        <dbReference type="ARBA" id="ARBA00022842"/>
    </source>
</evidence>
<evidence type="ECO:0000313" key="3">
    <source>
        <dbReference type="EMBL" id="EPC03965.1"/>
    </source>
</evidence>
<dbReference type="STRING" id="1121939.L861_01295"/>
<dbReference type="CDD" id="cd04182">
    <property type="entry name" value="GT_2_like_f"/>
    <property type="match status" value="1"/>
</dbReference>
<dbReference type="PANTHER" id="PTHR43777">
    <property type="entry name" value="MOLYBDENUM COFACTOR CYTIDYLYLTRANSFERASE"/>
    <property type="match status" value="1"/>
</dbReference>
<feature type="domain" description="MobA-like NTP transferase" evidence="2">
    <location>
        <begin position="12"/>
        <end position="174"/>
    </location>
</feature>
<dbReference type="PANTHER" id="PTHR43777:SF1">
    <property type="entry name" value="MOLYBDENUM COFACTOR CYTIDYLYLTRANSFERASE"/>
    <property type="match status" value="1"/>
</dbReference>
<dbReference type="EMBL" id="ASTJ01000011">
    <property type="protein sequence ID" value="EPC03965.1"/>
    <property type="molecule type" value="Genomic_DNA"/>
</dbReference>
<gene>
    <name evidence="3" type="ORF">L861_01295</name>
</gene>